<dbReference type="Proteomes" id="UP000324646">
    <property type="component" value="Chromosome"/>
</dbReference>
<evidence type="ECO:0000313" key="1">
    <source>
        <dbReference type="EMBL" id="QEK12689.1"/>
    </source>
</evidence>
<accession>A0A5C0SIC4</accession>
<gene>
    <name evidence="1" type="ORF">FQB35_10300</name>
</gene>
<protein>
    <submittedName>
        <fullName evidence="1">Uncharacterized protein</fullName>
    </submittedName>
</protein>
<proteinExistence type="predicted"/>
<dbReference type="RefSeq" id="WP_148809840.1">
    <property type="nucleotide sequence ID" value="NZ_CP042243.1"/>
</dbReference>
<dbReference type="AlphaFoldDB" id="A0A5C0SIC4"/>
<dbReference type="KEGG" id="crs:FQB35_10300"/>
<evidence type="ECO:0000313" key="2">
    <source>
        <dbReference type="Proteomes" id="UP000324646"/>
    </source>
</evidence>
<keyword evidence="2" id="KW-1185">Reference proteome</keyword>
<sequence length="74" mass="7841">MPINTAVPTVQKATSFALVKVKTTALPAALKEVSITGKNILSAKKYSANRNTKIPSGAAQKLNTSLFLNMVLLI</sequence>
<reference evidence="1 2" key="1">
    <citation type="submission" date="2019-07" db="EMBL/GenBank/DDBJ databases">
        <title>Complete genome of Crassaminicella thermophila SY095.</title>
        <authorList>
            <person name="Li X."/>
        </authorList>
    </citation>
    <scope>NUCLEOTIDE SEQUENCE [LARGE SCALE GENOMIC DNA]</scope>
    <source>
        <strain evidence="1 2">SY095</strain>
    </source>
</reference>
<name>A0A5C0SIC4_CRATE</name>
<dbReference type="EMBL" id="CP042243">
    <property type="protein sequence ID" value="QEK12689.1"/>
    <property type="molecule type" value="Genomic_DNA"/>
</dbReference>
<organism evidence="1 2">
    <name type="scientific">Crassaminicella thermophila</name>
    <dbReference type="NCBI Taxonomy" id="2599308"/>
    <lineage>
        <taxon>Bacteria</taxon>
        <taxon>Bacillati</taxon>
        <taxon>Bacillota</taxon>
        <taxon>Clostridia</taxon>
        <taxon>Eubacteriales</taxon>
        <taxon>Clostridiaceae</taxon>
        <taxon>Crassaminicella</taxon>
    </lineage>
</organism>